<comment type="subcellular location">
    <subcellularLocation>
        <location evidence="5">Mitochondrion</location>
    </subcellularLocation>
</comment>
<dbReference type="InterPro" id="IPR003000">
    <property type="entry name" value="Sirtuin"/>
</dbReference>
<dbReference type="GO" id="GO:0036054">
    <property type="term" value="F:protein-malonyllysine demalonylase activity"/>
    <property type="evidence" value="ECO:0007669"/>
    <property type="project" value="UniProtKB-UniRule"/>
</dbReference>
<comment type="cofactor">
    <cofactor evidence="5">
        <name>Zn(2+)</name>
        <dbReference type="ChEBI" id="CHEBI:29105"/>
    </cofactor>
    <text evidence="5">Binds 1 zinc ion per subunit.</text>
</comment>
<evidence type="ECO:0000256" key="2">
    <source>
        <dbReference type="ARBA" id="ARBA00022491"/>
    </source>
</evidence>
<feature type="compositionally biased region" description="Basic and acidic residues" evidence="7">
    <location>
        <begin position="276"/>
        <end position="285"/>
    </location>
</feature>
<dbReference type="CDD" id="cd01412">
    <property type="entry name" value="SIRT5_Af1_CobB"/>
    <property type="match status" value="1"/>
</dbReference>
<dbReference type="EC" id="2.3.1.-" evidence="5"/>
<dbReference type="InterPro" id="IPR029035">
    <property type="entry name" value="DHS-like_NAD/FAD-binding_dom"/>
</dbReference>
<dbReference type="GO" id="GO:0036055">
    <property type="term" value="F:protein-succinyllysine desuccinylase activity"/>
    <property type="evidence" value="ECO:0007669"/>
    <property type="project" value="UniProtKB-UniRule"/>
</dbReference>
<keyword evidence="5 6" id="KW-0479">Metal-binding</keyword>
<feature type="binding site" evidence="6">
    <location>
        <position position="330"/>
    </location>
    <ligand>
        <name>Zn(2+)</name>
        <dbReference type="ChEBI" id="CHEBI:29105"/>
    </ligand>
</feature>
<feature type="binding site" evidence="5">
    <location>
        <begin position="373"/>
        <end position="375"/>
    </location>
    <ligand>
        <name>NAD(+)</name>
        <dbReference type="ChEBI" id="CHEBI:57540"/>
    </ligand>
</feature>
<keyword evidence="2" id="KW-0678">Repressor</keyword>
<dbReference type="PROSITE" id="PS50305">
    <property type="entry name" value="SIRTUIN"/>
    <property type="match status" value="1"/>
</dbReference>
<name>A0A9P8Q3Q3_WICPI</name>
<keyword evidence="3 5" id="KW-0808">Transferase</keyword>
<feature type="binding site" evidence="5">
    <location>
        <begin position="121"/>
        <end position="140"/>
    </location>
    <ligand>
        <name>NAD(+)</name>
        <dbReference type="ChEBI" id="CHEBI:57540"/>
    </ligand>
</feature>
<feature type="binding site" evidence="5">
    <location>
        <begin position="200"/>
        <end position="203"/>
    </location>
    <ligand>
        <name>NAD(+)</name>
        <dbReference type="ChEBI" id="CHEBI:57540"/>
    </ligand>
</feature>
<evidence type="ECO:0000256" key="3">
    <source>
        <dbReference type="ARBA" id="ARBA00022679"/>
    </source>
</evidence>
<comment type="catalytic activity">
    <reaction evidence="5">
        <text>N(6)-glutaryl-L-lysyl-[protein] + NAD(+) + H2O = 2''-O-glutaryl-ADP-D-ribose + nicotinamide + L-lysyl-[protein]</text>
        <dbReference type="Rhea" id="RHEA:47664"/>
        <dbReference type="Rhea" id="RHEA-COMP:9752"/>
        <dbReference type="Rhea" id="RHEA-COMP:11875"/>
        <dbReference type="ChEBI" id="CHEBI:15377"/>
        <dbReference type="ChEBI" id="CHEBI:17154"/>
        <dbReference type="ChEBI" id="CHEBI:29969"/>
        <dbReference type="ChEBI" id="CHEBI:57540"/>
        <dbReference type="ChEBI" id="CHEBI:87828"/>
        <dbReference type="ChEBI" id="CHEBI:87829"/>
    </reaction>
</comment>
<proteinExistence type="inferred from homology"/>
<dbReference type="InterPro" id="IPR050134">
    <property type="entry name" value="NAD-dep_sirtuin_deacylases"/>
</dbReference>
<dbReference type="GO" id="GO:0008270">
    <property type="term" value="F:zinc ion binding"/>
    <property type="evidence" value="ECO:0007669"/>
    <property type="project" value="UniProtKB-UniRule"/>
</dbReference>
<dbReference type="SUPFAM" id="SSF52467">
    <property type="entry name" value="DHS-like NAD/FAD-binding domain"/>
    <property type="match status" value="1"/>
</dbReference>
<comment type="caution">
    <text evidence="5">Lacks conserved residue(s) required for the propagation of feature annotation.</text>
</comment>
<dbReference type="Gene3D" id="3.40.50.1220">
    <property type="entry name" value="TPP-binding domain"/>
    <property type="match status" value="2"/>
</dbReference>
<protein>
    <recommendedName>
        <fullName evidence="5">NAD-dependent protein deacylase</fullName>
        <ecNumber evidence="5">2.3.1.-</ecNumber>
    </recommendedName>
    <alternativeName>
        <fullName evidence="5">Regulatory protein SIR2 homolog 5</fullName>
    </alternativeName>
</protein>
<comment type="similarity">
    <text evidence="5">Belongs to the sirtuin family. Class III subfamily.</text>
</comment>
<gene>
    <name evidence="9" type="ORF">WICPIJ_006469</name>
</gene>
<dbReference type="OrthoDB" id="424302at2759"/>
<dbReference type="GO" id="GO:0070403">
    <property type="term" value="F:NAD+ binding"/>
    <property type="evidence" value="ECO:0007669"/>
    <property type="project" value="UniProtKB-UniRule"/>
</dbReference>
<feature type="binding site" evidence="5 6">
    <location>
        <position position="333"/>
    </location>
    <ligand>
        <name>Zn(2+)</name>
        <dbReference type="ChEBI" id="CHEBI:29105"/>
    </ligand>
</feature>
<dbReference type="EMBL" id="JAEUBG010003613">
    <property type="protein sequence ID" value="KAH3682557.1"/>
    <property type="molecule type" value="Genomic_DNA"/>
</dbReference>
<evidence type="ECO:0000256" key="6">
    <source>
        <dbReference type="PROSITE-ProRule" id="PRU00236"/>
    </source>
</evidence>
<feature type="binding site" evidence="5">
    <location>
        <position position="165"/>
    </location>
    <ligand>
        <name>substrate</name>
    </ligand>
</feature>
<evidence type="ECO:0000259" key="8">
    <source>
        <dbReference type="PROSITE" id="PS50305"/>
    </source>
</evidence>
<feature type="binding site" evidence="5">
    <location>
        <position position="421"/>
    </location>
    <ligand>
        <name>NAD(+)</name>
        <dbReference type="ChEBI" id="CHEBI:57540"/>
    </ligand>
</feature>
<organism evidence="9 10">
    <name type="scientific">Wickerhamomyces pijperi</name>
    <name type="common">Yeast</name>
    <name type="synonym">Pichia pijperi</name>
    <dbReference type="NCBI Taxonomy" id="599730"/>
    <lineage>
        <taxon>Eukaryota</taxon>
        <taxon>Fungi</taxon>
        <taxon>Dikarya</taxon>
        <taxon>Ascomycota</taxon>
        <taxon>Saccharomycotina</taxon>
        <taxon>Saccharomycetes</taxon>
        <taxon>Phaffomycetales</taxon>
        <taxon>Wickerhamomycetaceae</taxon>
        <taxon>Wickerhamomyces</taxon>
    </lineage>
</organism>
<evidence type="ECO:0000256" key="5">
    <source>
        <dbReference type="HAMAP-Rule" id="MF_03160"/>
    </source>
</evidence>
<reference evidence="9" key="2">
    <citation type="submission" date="2021-01" db="EMBL/GenBank/DDBJ databases">
        <authorList>
            <person name="Schikora-Tamarit M.A."/>
        </authorList>
    </citation>
    <scope>NUCLEOTIDE SEQUENCE</scope>
    <source>
        <strain evidence="9">CBS2887</strain>
    </source>
</reference>
<feature type="region of interest" description="Disordered" evidence="7">
    <location>
        <begin position="251"/>
        <end position="329"/>
    </location>
</feature>
<feature type="binding site" evidence="5">
    <location>
        <begin position="399"/>
        <end position="401"/>
    </location>
    <ligand>
        <name>NAD(+)</name>
        <dbReference type="ChEBI" id="CHEBI:57540"/>
    </ligand>
</feature>
<dbReference type="InterPro" id="IPR026590">
    <property type="entry name" value="Ssirtuin_cat_dom"/>
</dbReference>
<feature type="binding site" evidence="5">
    <location>
        <position position="168"/>
    </location>
    <ligand>
        <name>substrate</name>
    </ligand>
</feature>
<sequence length="445" mass="49767">MFQSEFWKQPYGLRGQDFRLQTPEAGFPTNRFRVSVQALKLNYLIRTLTISAQIFMIYKEHFPLSLIHLPQTHQAAFNHFLLLISNRMGKPKETLDKDMALRLSKFQDQLLNSKNILALVGAGLSASSGLSTFRGSGGLWRNYSPIDLATPSAFDIDPSLVWQFYSSRRYHALKAKPNMGHFALAELRKRKGEKFLTLTQNVDGLSQRAGHSDGLLELHGSLFDVRCTGFFCNYKGVNKVHPITDALAGCEDDFVPPSKATKKRSREEESESSEEQTMKKSKPEDLEGGANTTKSPKEQDKTTNSPEISLPPSPEFKPVQSIPTENLPRCPECKSSTLRPGIVWFGESLPLKVLDQADDFLESHKIDLVLVIGTSGTVWPAMGFIERAKKRGAKVAVFNTEIEDLAALEKNGRGWGFQGDAAEWLPRALEPVIGSGFLPRNWKKL</sequence>
<evidence type="ECO:0000313" key="10">
    <source>
        <dbReference type="Proteomes" id="UP000774326"/>
    </source>
</evidence>
<comment type="function">
    <text evidence="5">NAD-dependent lysine demalonylase, desuccinylase and deglutarylase that specifically removes malonyl, succinyl and glutaryl groups on target proteins. Has weak NAD-dependent protein deacetylase activity; however this activity may not be physiologically relevant in vivo.</text>
</comment>
<dbReference type="GO" id="GO:0017136">
    <property type="term" value="F:histone deacetylase activity, NAD-dependent"/>
    <property type="evidence" value="ECO:0007669"/>
    <property type="project" value="TreeGrafter"/>
</dbReference>
<keyword evidence="5" id="KW-0496">Mitochondrion</keyword>
<accession>A0A9P8Q3Q3</accession>
<comment type="similarity">
    <text evidence="1">Belongs to the sirtuin family. Class I subfamily.</text>
</comment>
<comment type="domain">
    <text evidence="5">In contrast to class I sirtuins, class III sirtuins have only weak deacetylase activity. Difference in substrate specificity is probably due to a larger hydrophobic pocket with 2 residues (Tyr-165 and Arg-168) that bind to malonylated and succinylated substrates and define the specificity.</text>
</comment>
<dbReference type="Pfam" id="PF02146">
    <property type="entry name" value="SIR2"/>
    <property type="match status" value="2"/>
</dbReference>
<dbReference type="HAMAP" id="MF_01121">
    <property type="entry name" value="Sirtuin_ClassIII"/>
    <property type="match status" value="1"/>
</dbReference>
<dbReference type="Proteomes" id="UP000774326">
    <property type="component" value="Unassembled WGS sequence"/>
</dbReference>
<feature type="active site" description="Proton acceptor" evidence="5 6">
    <location>
        <position position="219"/>
    </location>
</feature>
<dbReference type="PANTHER" id="PTHR11085:SF10">
    <property type="entry name" value="NAD-DEPENDENT PROTEIN DEACYLASE SIRTUIN-5, MITOCHONDRIAL-RELATED"/>
    <property type="match status" value="1"/>
</dbReference>
<evidence type="ECO:0000256" key="7">
    <source>
        <dbReference type="SAM" id="MobiDB-lite"/>
    </source>
</evidence>
<feature type="binding site" evidence="6">
    <location>
        <position position="232"/>
    </location>
    <ligand>
        <name>Zn(2+)</name>
        <dbReference type="ChEBI" id="CHEBI:29105"/>
    </ligand>
</feature>
<evidence type="ECO:0000256" key="4">
    <source>
        <dbReference type="ARBA" id="ARBA00023027"/>
    </source>
</evidence>
<comment type="catalytic activity">
    <reaction evidence="5">
        <text>N(6)-succinyl-L-lysyl-[protein] + NAD(+) + H2O = 2''-O-succinyl-ADP-D-ribose + nicotinamide + L-lysyl-[protein]</text>
        <dbReference type="Rhea" id="RHEA:47668"/>
        <dbReference type="Rhea" id="RHEA-COMP:9752"/>
        <dbReference type="Rhea" id="RHEA-COMP:11877"/>
        <dbReference type="ChEBI" id="CHEBI:15377"/>
        <dbReference type="ChEBI" id="CHEBI:17154"/>
        <dbReference type="ChEBI" id="CHEBI:29969"/>
        <dbReference type="ChEBI" id="CHEBI:57540"/>
        <dbReference type="ChEBI" id="CHEBI:87830"/>
        <dbReference type="ChEBI" id="CHEBI:87832"/>
    </reaction>
</comment>
<dbReference type="GO" id="GO:0005739">
    <property type="term" value="C:mitochondrion"/>
    <property type="evidence" value="ECO:0007669"/>
    <property type="project" value="UniProtKB-SubCell"/>
</dbReference>
<dbReference type="AlphaFoldDB" id="A0A9P8Q3Q3"/>
<dbReference type="InterPro" id="IPR027546">
    <property type="entry name" value="Sirtuin_class_III"/>
</dbReference>
<feature type="binding site" evidence="5 6">
    <location>
        <position position="227"/>
    </location>
    <ligand>
        <name>Zn(2+)</name>
        <dbReference type="ChEBI" id="CHEBI:29105"/>
    </ligand>
</feature>
<evidence type="ECO:0000256" key="1">
    <source>
        <dbReference type="ARBA" id="ARBA00006924"/>
    </source>
</evidence>
<dbReference type="PANTHER" id="PTHR11085">
    <property type="entry name" value="NAD-DEPENDENT PROTEIN DEACYLASE SIRTUIN-5, MITOCHONDRIAL-RELATED"/>
    <property type="match status" value="1"/>
</dbReference>
<comment type="catalytic activity">
    <reaction evidence="5">
        <text>N(6)-malonyl-L-lysyl-[protein] + NAD(+) + H2O = 2''-O-malonyl-ADP-D-ribose + nicotinamide + L-lysyl-[protein]</text>
        <dbReference type="Rhea" id="RHEA:47672"/>
        <dbReference type="Rhea" id="RHEA-COMP:9752"/>
        <dbReference type="Rhea" id="RHEA-COMP:11878"/>
        <dbReference type="ChEBI" id="CHEBI:15377"/>
        <dbReference type="ChEBI" id="CHEBI:17154"/>
        <dbReference type="ChEBI" id="CHEBI:29969"/>
        <dbReference type="ChEBI" id="CHEBI:57540"/>
        <dbReference type="ChEBI" id="CHEBI:87831"/>
        <dbReference type="ChEBI" id="CHEBI:87833"/>
    </reaction>
</comment>
<feature type="domain" description="Deacetylase sirtuin-type" evidence="8">
    <location>
        <begin position="96"/>
        <end position="435"/>
    </location>
</feature>
<keyword evidence="10" id="KW-1185">Reference proteome</keyword>
<reference evidence="9" key="1">
    <citation type="journal article" date="2021" name="Open Biol.">
        <title>Shared evolutionary footprints suggest mitochondrial oxidative damage underlies multiple complex I losses in fungi.</title>
        <authorList>
            <person name="Schikora-Tamarit M.A."/>
            <person name="Marcet-Houben M."/>
            <person name="Nosek J."/>
            <person name="Gabaldon T."/>
        </authorList>
    </citation>
    <scope>NUCLEOTIDE SEQUENCE</scope>
    <source>
        <strain evidence="9">CBS2887</strain>
    </source>
</reference>
<dbReference type="GO" id="GO:0005634">
    <property type="term" value="C:nucleus"/>
    <property type="evidence" value="ECO:0007669"/>
    <property type="project" value="TreeGrafter"/>
</dbReference>
<keyword evidence="4 5" id="KW-0520">NAD</keyword>
<evidence type="ECO:0000313" key="9">
    <source>
        <dbReference type="EMBL" id="KAH3682557.1"/>
    </source>
</evidence>
<comment type="caution">
    <text evidence="9">The sequence shown here is derived from an EMBL/GenBank/DDBJ whole genome shotgun (WGS) entry which is preliminary data.</text>
</comment>
<keyword evidence="5 6" id="KW-0862">Zinc</keyword>